<sequence>MNATRLLLHFRHAQTLLHAATAAYDLLDRQVVSIVETQISEVVSDIGEAAKVPILSFSATTPSLSDQRFPYLVRMAHSDSFQMKAIAARVKHYGWRRIVFVHSDVDFGCGAVSLLSDALRDFGSEVVYISTISSTAEKQSIRKELYKLMSIESRVFVVHLPNSDLGLNLFMEAQEMGMMKAGYVWITTPGFTSVWDYVLNASTMASMQGLVGIKTHIPNSERLQNFTERWERQFKLDNPNSKNTELSVYGLLAYDAVFMVARAIGKMGINGSFSFLTPTTPPPPPPIANGEINSIKVFQQGKQLLQEILLTSFTGLSGPIELHNGEMDASNSSLYEIVNVVGKSYQVVAYLPYNSGKPFKTLPSMGNEGVGPVIWPGRSTKIPLGWEIPSNGKRLRIVVPRKAGWEEFVNVTFYPDKKDFIVTGFCIDVFKAVVRLLNYELPYDLFLYPAHANSTDWSYDDLVRQVYLKKYDAAVGDITIRAGRGEIVEFTQPFTETESVMVAPVMKEEGNNAWTFLTPFSPALWITTGAFVIYTGLAVWFLEHRKNPDFGGRPTAQVVTLLWFALSTVFFTQREKILSSFARVIIIVWLFVVLVLTSSYTASFSSKLTIQKIKTVLGTIGYKKGSSSGDFLSHDLGIAQKHMKPFSSREANEESLAKGSKNGGVDAIFDEIPYVRAFLSGRCDYSMVFPKGSPLVPDISKAILNLTQSLEFQNIEAKYFDERNDICSNPGEVPKTLGVGSFCGLFLITGIVSSLALIISFYRALRNFFKVIDATGNQWECFKSFARYLYQEEISSQVHAVELLEENKEISFEDLEPHELVVDAGEIMMSHTSSMATTNEPPSNQIHE</sequence>
<keyword evidence="4 14" id="KW-0812">Transmembrane</keyword>
<dbReference type="InterPro" id="IPR028082">
    <property type="entry name" value="Peripla_BP_I"/>
</dbReference>
<evidence type="ECO:0000256" key="3">
    <source>
        <dbReference type="ARBA" id="ARBA00022448"/>
    </source>
</evidence>
<dbReference type="EMBL" id="JAHRHJ020000005">
    <property type="protein sequence ID" value="KAH9316698.1"/>
    <property type="molecule type" value="Genomic_DNA"/>
</dbReference>
<evidence type="ECO:0000313" key="17">
    <source>
        <dbReference type="Proteomes" id="UP000824469"/>
    </source>
</evidence>
<evidence type="ECO:0000256" key="7">
    <source>
        <dbReference type="ARBA" id="ARBA00023065"/>
    </source>
</evidence>
<keyword evidence="7 13" id="KW-0406">Ion transport</keyword>
<keyword evidence="9 13" id="KW-0675">Receptor</keyword>
<feature type="domain" description="Ionotropic glutamate receptor C-terminal" evidence="15">
    <location>
        <begin position="396"/>
        <end position="722"/>
    </location>
</feature>
<evidence type="ECO:0000256" key="11">
    <source>
        <dbReference type="ARBA" id="ARBA00023286"/>
    </source>
</evidence>
<feature type="transmembrane region" description="Helical" evidence="14">
    <location>
        <begin position="554"/>
        <end position="572"/>
    </location>
</feature>
<dbReference type="GO" id="GO:0016020">
    <property type="term" value="C:membrane"/>
    <property type="evidence" value="ECO:0007669"/>
    <property type="project" value="UniProtKB-SubCell"/>
</dbReference>
<dbReference type="Gene3D" id="1.10.287.70">
    <property type="match status" value="1"/>
</dbReference>
<dbReference type="Gene3D" id="3.40.190.10">
    <property type="entry name" value="Periplasmic binding protein-like II"/>
    <property type="match status" value="1"/>
</dbReference>
<evidence type="ECO:0000256" key="9">
    <source>
        <dbReference type="ARBA" id="ARBA00023170"/>
    </source>
</evidence>
<reference evidence="16 17" key="1">
    <citation type="journal article" date="2021" name="Nat. Plants">
        <title>The Taxus genome provides insights into paclitaxel biosynthesis.</title>
        <authorList>
            <person name="Xiong X."/>
            <person name="Gou J."/>
            <person name="Liao Q."/>
            <person name="Li Y."/>
            <person name="Zhou Q."/>
            <person name="Bi G."/>
            <person name="Li C."/>
            <person name="Du R."/>
            <person name="Wang X."/>
            <person name="Sun T."/>
            <person name="Guo L."/>
            <person name="Liang H."/>
            <person name="Lu P."/>
            <person name="Wu Y."/>
            <person name="Zhang Z."/>
            <person name="Ro D.K."/>
            <person name="Shang Y."/>
            <person name="Huang S."/>
            <person name="Yan J."/>
        </authorList>
    </citation>
    <scope>NUCLEOTIDE SEQUENCE [LARGE SCALE GENOMIC DNA]</scope>
    <source>
        <strain evidence="16">Ta-2019</strain>
    </source>
</reference>
<evidence type="ECO:0000256" key="14">
    <source>
        <dbReference type="SAM" id="Phobius"/>
    </source>
</evidence>
<name>A0AA38L9F9_TAXCH</name>
<evidence type="ECO:0000256" key="2">
    <source>
        <dbReference type="ARBA" id="ARBA00008685"/>
    </source>
</evidence>
<dbReference type="FunFam" id="3.40.50.2300:FF:000081">
    <property type="entry name" value="Glutamate receptor"/>
    <property type="match status" value="1"/>
</dbReference>
<dbReference type="Pfam" id="PF00060">
    <property type="entry name" value="Lig_chan"/>
    <property type="match status" value="1"/>
</dbReference>
<evidence type="ECO:0000256" key="6">
    <source>
        <dbReference type="ARBA" id="ARBA00022989"/>
    </source>
</evidence>
<dbReference type="GO" id="GO:0015276">
    <property type="term" value="F:ligand-gated monoatomic ion channel activity"/>
    <property type="evidence" value="ECO:0007669"/>
    <property type="project" value="InterPro"/>
</dbReference>
<evidence type="ECO:0000256" key="12">
    <source>
        <dbReference type="ARBA" id="ARBA00023303"/>
    </source>
</evidence>
<evidence type="ECO:0000313" key="16">
    <source>
        <dbReference type="EMBL" id="KAH9316698.1"/>
    </source>
</evidence>
<dbReference type="AlphaFoldDB" id="A0AA38L9F9"/>
<dbReference type="InterPro" id="IPR001320">
    <property type="entry name" value="Iontro_rcpt_C"/>
</dbReference>
<organism evidence="16 17">
    <name type="scientific">Taxus chinensis</name>
    <name type="common">Chinese yew</name>
    <name type="synonym">Taxus wallichiana var. chinensis</name>
    <dbReference type="NCBI Taxonomy" id="29808"/>
    <lineage>
        <taxon>Eukaryota</taxon>
        <taxon>Viridiplantae</taxon>
        <taxon>Streptophyta</taxon>
        <taxon>Embryophyta</taxon>
        <taxon>Tracheophyta</taxon>
        <taxon>Spermatophyta</taxon>
        <taxon>Pinopsida</taxon>
        <taxon>Pinidae</taxon>
        <taxon>Conifers II</taxon>
        <taxon>Cupressales</taxon>
        <taxon>Taxaceae</taxon>
        <taxon>Taxus</taxon>
    </lineage>
</organism>
<keyword evidence="8 13" id="KW-0472">Membrane</keyword>
<evidence type="ECO:0000256" key="4">
    <source>
        <dbReference type="ARBA" id="ARBA00022692"/>
    </source>
</evidence>
<keyword evidence="3 13" id="KW-0813">Transport</keyword>
<gene>
    <name evidence="16" type="ORF">KI387_025325</name>
</gene>
<dbReference type="PANTHER" id="PTHR18966">
    <property type="entry name" value="IONOTROPIC GLUTAMATE RECEPTOR"/>
    <property type="match status" value="1"/>
</dbReference>
<comment type="function">
    <text evidence="13">Glutamate-gated receptor that probably acts as non-selective cation channel.</text>
</comment>
<dbReference type="InterPro" id="IPR019594">
    <property type="entry name" value="Glu/Gly-bd"/>
</dbReference>
<dbReference type="SUPFAM" id="SSF53822">
    <property type="entry name" value="Periplasmic binding protein-like I"/>
    <property type="match status" value="1"/>
</dbReference>
<proteinExistence type="inferred from homology"/>
<evidence type="ECO:0000256" key="10">
    <source>
        <dbReference type="ARBA" id="ARBA00023180"/>
    </source>
</evidence>
<evidence type="ECO:0000256" key="13">
    <source>
        <dbReference type="PIRNR" id="PIRNR037090"/>
    </source>
</evidence>
<dbReference type="InterPro" id="IPR044440">
    <property type="entry name" value="GABAb_receptor_plant_PBP1"/>
</dbReference>
<accession>A0AA38L9F9</accession>
<evidence type="ECO:0000256" key="8">
    <source>
        <dbReference type="ARBA" id="ARBA00023136"/>
    </source>
</evidence>
<comment type="subcellular location">
    <subcellularLocation>
        <location evidence="1">Membrane</location>
        <topology evidence="1">Multi-pass membrane protein</topology>
    </subcellularLocation>
</comment>
<keyword evidence="6 14" id="KW-1133">Transmembrane helix</keyword>
<dbReference type="OMA" id="RTMFRIF"/>
<keyword evidence="11 13" id="KW-1071">Ligand-gated ion channel</keyword>
<dbReference type="SMART" id="SM00079">
    <property type="entry name" value="PBPe"/>
    <property type="match status" value="1"/>
</dbReference>
<feature type="transmembrane region" description="Helical" evidence="14">
    <location>
        <begin position="523"/>
        <end position="542"/>
    </location>
</feature>
<protein>
    <recommendedName>
        <fullName evidence="13">Glutamate receptor</fullName>
    </recommendedName>
</protein>
<dbReference type="SUPFAM" id="SSF53850">
    <property type="entry name" value="Periplasmic binding protein-like II"/>
    <property type="match status" value="1"/>
</dbReference>
<evidence type="ECO:0000256" key="1">
    <source>
        <dbReference type="ARBA" id="ARBA00004141"/>
    </source>
</evidence>
<keyword evidence="12 13" id="KW-0407">Ion channel</keyword>
<evidence type="ECO:0000259" key="15">
    <source>
        <dbReference type="SMART" id="SM00079"/>
    </source>
</evidence>
<dbReference type="Proteomes" id="UP000824469">
    <property type="component" value="Unassembled WGS sequence"/>
</dbReference>
<dbReference type="Pfam" id="PF01094">
    <property type="entry name" value="ANF_receptor"/>
    <property type="match status" value="1"/>
</dbReference>
<keyword evidence="5" id="KW-0732">Signal</keyword>
<dbReference type="FunFam" id="3.40.190.10:FF:000054">
    <property type="entry name" value="Glutamate receptor"/>
    <property type="match status" value="1"/>
</dbReference>
<feature type="transmembrane region" description="Helical" evidence="14">
    <location>
        <begin position="739"/>
        <end position="762"/>
    </location>
</feature>
<feature type="transmembrane region" description="Helical" evidence="14">
    <location>
        <begin position="584"/>
        <end position="602"/>
    </location>
</feature>
<dbReference type="PIRSF" id="PIRSF037090">
    <property type="entry name" value="Iontro_Glu-like_rcpt_pln"/>
    <property type="match status" value="1"/>
</dbReference>
<comment type="similarity">
    <text evidence="2 13">Belongs to the glutamate-gated ion channel (TC 1.A.10.1) family.</text>
</comment>
<dbReference type="CDD" id="cd19990">
    <property type="entry name" value="PBP1_GABAb_receptor_plant"/>
    <property type="match status" value="1"/>
</dbReference>
<dbReference type="InterPro" id="IPR017103">
    <property type="entry name" value="Iontropic_Glu_rcpt_pln"/>
</dbReference>
<keyword evidence="10" id="KW-0325">Glycoprotein</keyword>
<dbReference type="Pfam" id="PF10613">
    <property type="entry name" value="Lig_chan-Glu_bd"/>
    <property type="match status" value="1"/>
</dbReference>
<dbReference type="InterPro" id="IPR015683">
    <property type="entry name" value="Ionotropic_Glu_rcpt"/>
</dbReference>
<keyword evidence="17" id="KW-1185">Reference proteome</keyword>
<comment type="caution">
    <text evidence="16">The sequence shown here is derived from an EMBL/GenBank/DDBJ whole genome shotgun (WGS) entry which is preliminary data.</text>
</comment>
<dbReference type="InterPro" id="IPR001828">
    <property type="entry name" value="ANF_lig-bd_rcpt"/>
</dbReference>
<dbReference type="Gene3D" id="3.40.50.2300">
    <property type="match status" value="2"/>
</dbReference>
<evidence type="ECO:0000256" key="5">
    <source>
        <dbReference type="ARBA" id="ARBA00022729"/>
    </source>
</evidence>